<comment type="similarity">
    <text evidence="1">Belongs to the sigma-70 factor family. ECF subfamily.</text>
</comment>
<keyword evidence="4" id="KW-0238">DNA-binding</keyword>
<dbReference type="InterPro" id="IPR036388">
    <property type="entry name" value="WH-like_DNA-bd_sf"/>
</dbReference>
<evidence type="ECO:0000256" key="1">
    <source>
        <dbReference type="ARBA" id="ARBA00010641"/>
    </source>
</evidence>
<evidence type="ECO:0000256" key="5">
    <source>
        <dbReference type="ARBA" id="ARBA00023163"/>
    </source>
</evidence>
<sequence length="188" mass="21285">MTDPFGKEHDLVGPDPEPIGIDPQGELFFQDHMDTFMRIALYRLRNLHDAEDAVMDAVLIMHRKIERIRAADNPTSLAIKILKNCITDYSRRSVRIADHEHLVPEMPTSSTLMELGRYDQLDRAMEALEVLSPLQAQCVQLHDLCELPYTEVAEIVDITVNAAKTNAHRGRKQLMVLLTELAKEKGAS</sequence>
<dbReference type="AlphaFoldDB" id="A0A7H1QDJ4"/>
<protein>
    <submittedName>
        <fullName evidence="8">Sigma-70 family RNA polymerase sigma factor</fullName>
    </submittedName>
</protein>
<name>A0A7H1QDJ4_9ACTN</name>
<evidence type="ECO:0000313" key="8">
    <source>
        <dbReference type="EMBL" id="QNT98374.1"/>
    </source>
</evidence>
<feature type="domain" description="RNA polymerase sigma-70 region 2" evidence="6">
    <location>
        <begin position="29"/>
        <end position="94"/>
    </location>
</feature>
<dbReference type="InterPro" id="IPR007627">
    <property type="entry name" value="RNA_pol_sigma70_r2"/>
</dbReference>
<dbReference type="GeneID" id="91467606"/>
<dbReference type="EMBL" id="CP051009">
    <property type="protein sequence ID" value="QNT98374.1"/>
    <property type="molecule type" value="Genomic_DNA"/>
</dbReference>
<accession>A0A7H1QDJ4</accession>
<dbReference type="GO" id="GO:0016987">
    <property type="term" value="F:sigma factor activity"/>
    <property type="evidence" value="ECO:0007669"/>
    <property type="project" value="UniProtKB-KW"/>
</dbReference>
<dbReference type="InterPro" id="IPR013249">
    <property type="entry name" value="RNA_pol_sigma70_r4_t2"/>
</dbReference>
<dbReference type="SUPFAM" id="SSF88946">
    <property type="entry name" value="Sigma2 domain of RNA polymerase sigma factors"/>
    <property type="match status" value="1"/>
</dbReference>
<dbReference type="SUPFAM" id="SSF88659">
    <property type="entry name" value="Sigma3 and sigma4 domains of RNA polymerase sigma factors"/>
    <property type="match status" value="1"/>
</dbReference>
<dbReference type="InterPro" id="IPR013325">
    <property type="entry name" value="RNA_pol_sigma_r2"/>
</dbReference>
<dbReference type="Gene3D" id="1.10.1740.10">
    <property type="match status" value="1"/>
</dbReference>
<keyword evidence="5" id="KW-0804">Transcription</keyword>
<evidence type="ECO:0000256" key="2">
    <source>
        <dbReference type="ARBA" id="ARBA00023015"/>
    </source>
</evidence>
<dbReference type="Gene3D" id="1.10.10.10">
    <property type="entry name" value="Winged helix-like DNA-binding domain superfamily/Winged helix DNA-binding domain"/>
    <property type="match status" value="1"/>
</dbReference>
<evidence type="ECO:0000256" key="3">
    <source>
        <dbReference type="ARBA" id="ARBA00023082"/>
    </source>
</evidence>
<dbReference type="KEGG" id="sgf:HEP81_08146"/>
<keyword evidence="2" id="KW-0805">Transcription regulation</keyword>
<dbReference type="Pfam" id="PF08281">
    <property type="entry name" value="Sigma70_r4_2"/>
    <property type="match status" value="1"/>
</dbReference>
<dbReference type="InterPro" id="IPR039425">
    <property type="entry name" value="RNA_pol_sigma-70-like"/>
</dbReference>
<dbReference type="NCBIfam" id="TIGR02937">
    <property type="entry name" value="sigma70-ECF"/>
    <property type="match status" value="1"/>
</dbReference>
<evidence type="ECO:0000256" key="4">
    <source>
        <dbReference type="ARBA" id="ARBA00023125"/>
    </source>
</evidence>
<organism evidence="8 9">
    <name type="scientific">Streptomyces griseofuscus</name>
    <dbReference type="NCBI Taxonomy" id="146922"/>
    <lineage>
        <taxon>Bacteria</taxon>
        <taxon>Bacillati</taxon>
        <taxon>Actinomycetota</taxon>
        <taxon>Actinomycetes</taxon>
        <taxon>Kitasatosporales</taxon>
        <taxon>Streptomycetaceae</taxon>
        <taxon>Streptomyces</taxon>
    </lineage>
</organism>
<geneLocation type="plasmid" evidence="8 9">
    <name>pSGRIFU3</name>
</geneLocation>
<dbReference type="GO" id="GO:0003677">
    <property type="term" value="F:DNA binding"/>
    <property type="evidence" value="ECO:0007669"/>
    <property type="project" value="UniProtKB-KW"/>
</dbReference>
<evidence type="ECO:0000259" key="7">
    <source>
        <dbReference type="Pfam" id="PF08281"/>
    </source>
</evidence>
<dbReference type="RefSeq" id="WP_078967577.1">
    <property type="nucleotide sequence ID" value="NZ_CP051009.1"/>
</dbReference>
<dbReference type="CDD" id="cd06171">
    <property type="entry name" value="Sigma70_r4"/>
    <property type="match status" value="1"/>
</dbReference>
<reference evidence="8 9" key="1">
    <citation type="submission" date="2020-04" db="EMBL/GenBank/DDBJ databases">
        <title>Characterization and engineering of Streptomyces griseofuscus DSM40191 as a potential heterologous host for expression of BGCs.</title>
        <authorList>
            <person name="Gren T."/>
            <person name="Whitford C.M."/>
            <person name="Mohite O.S."/>
            <person name="Joergensen T.S."/>
            <person name="Nielsen J.B."/>
            <person name="Lee S.Y."/>
            <person name="Weber T."/>
        </authorList>
    </citation>
    <scope>NUCLEOTIDE SEQUENCE [LARGE SCALE GENOMIC DNA]</scope>
    <source>
        <strain evidence="8 9">DSM 40191</strain>
        <plasmid evidence="8 9">pSGRIFU3</plasmid>
    </source>
</reference>
<feature type="domain" description="RNA polymerase sigma factor 70 region 4 type 2" evidence="7">
    <location>
        <begin position="123"/>
        <end position="174"/>
    </location>
</feature>
<dbReference type="GO" id="GO:0006352">
    <property type="term" value="P:DNA-templated transcription initiation"/>
    <property type="evidence" value="ECO:0007669"/>
    <property type="project" value="InterPro"/>
</dbReference>
<gene>
    <name evidence="8" type="ORF">HEP81_08146</name>
</gene>
<dbReference type="PANTHER" id="PTHR43133">
    <property type="entry name" value="RNA POLYMERASE ECF-TYPE SIGMA FACTO"/>
    <property type="match status" value="1"/>
</dbReference>
<dbReference type="InterPro" id="IPR014284">
    <property type="entry name" value="RNA_pol_sigma-70_dom"/>
</dbReference>
<dbReference type="PANTHER" id="PTHR43133:SF8">
    <property type="entry name" value="RNA POLYMERASE SIGMA FACTOR HI_1459-RELATED"/>
    <property type="match status" value="1"/>
</dbReference>
<keyword evidence="3" id="KW-0731">Sigma factor</keyword>
<evidence type="ECO:0000259" key="6">
    <source>
        <dbReference type="Pfam" id="PF04542"/>
    </source>
</evidence>
<dbReference type="InterPro" id="IPR013324">
    <property type="entry name" value="RNA_pol_sigma_r3/r4-like"/>
</dbReference>
<proteinExistence type="inferred from homology"/>
<dbReference type="Pfam" id="PF04542">
    <property type="entry name" value="Sigma70_r2"/>
    <property type="match status" value="1"/>
</dbReference>
<keyword evidence="8" id="KW-0614">Plasmid</keyword>
<dbReference type="Proteomes" id="UP000516422">
    <property type="component" value="Plasmid pSGRIFU3"/>
</dbReference>
<evidence type="ECO:0000313" key="9">
    <source>
        <dbReference type="Proteomes" id="UP000516422"/>
    </source>
</evidence>